<proteinExistence type="predicted"/>
<dbReference type="Proteomes" id="UP000003163">
    <property type="component" value="Unassembled WGS sequence"/>
</dbReference>
<reference evidence="3" key="2">
    <citation type="submission" date="2015-07" db="EMBL/GenBank/DDBJ databases">
        <title>Contrasting host-pathogen interactions and genome evolution in two generalist and specialist microsporidian pathogens of mosquitoes.</title>
        <authorList>
            <consortium name="The Broad Institute Genomics Platform"/>
            <consortium name="The Broad Institute Genome Sequencing Center for Infectious Disease"/>
            <person name="Cuomo C.A."/>
            <person name="Sanscrainte N.D."/>
            <person name="Goldberg J.M."/>
            <person name="Heiman D."/>
            <person name="Young S."/>
            <person name="Zeng Q."/>
            <person name="Becnel J.J."/>
            <person name="Birren B.W."/>
        </authorList>
    </citation>
    <scope>NUCLEOTIDE SEQUENCE [LARGE SCALE GENOMIC DNA]</scope>
    <source>
        <strain evidence="3">USNM 41457</strain>
    </source>
</reference>
<dbReference type="OrthoDB" id="10265988at2759"/>
<dbReference type="SUPFAM" id="SSF50978">
    <property type="entry name" value="WD40 repeat-like"/>
    <property type="match status" value="1"/>
</dbReference>
<dbReference type="InParanoid" id="J9DQ77"/>
<dbReference type="InterPro" id="IPR015943">
    <property type="entry name" value="WD40/YVTN_repeat-like_dom_sf"/>
</dbReference>
<feature type="compositionally biased region" description="Low complexity" evidence="1">
    <location>
        <begin position="80"/>
        <end position="94"/>
    </location>
</feature>
<dbReference type="EMBL" id="AFBI03000015">
    <property type="protein sequence ID" value="EJW04705.1"/>
    <property type="molecule type" value="Genomic_DNA"/>
</dbReference>
<dbReference type="Gene3D" id="2.130.10.10">
    <property type="entry name" value="YVTN repeat-like/Quinoprotein amine dehydrogenase"/>
    <property type="match status" value="1"/>
</dbReference>
<comment type="caution">
    <text evidence="2">The sequence shown here is derived from an EMBL/GenBank/DDBJ whole genome shotgun (WGS) entry which is preliminary data.</text>
</comment>
<evidence type="ECO:0000256" key="1">
    <source>
        <dbReference type="SAM" id="MobiDB-lite"/>
    </source>
</evidence>
<name>J9DQ77_EDHAE</name>
<reference evidence="2 3" key="1">
    <citation type="submission" date="2011-08" db="EMBL/GenBank/DDBJ databases">
        <authorList>
            <person name="Liu Z.J."/>
            <person name="Shi F.L."/>
            <person name="Lu J.Q."/>
            <person name="Li M."/>
            <person name="Wang Z.L."/>
        </authorList>
    </citation>
    <scope>NUCLEOTIDE SEQUENCE [LARGE SCALE GENOMIC DNA]</scope>
    <source>
        <strain evidence="2 3">USNM 41457</strain>
    </source>
</reference>
<dbReference type="SMART" id="SM00320">
    <property type="entry name" value="WD40"/>
    <property type="match status" value="2"/>
</dbReference>
<dbReference type="InterPro" id="IPR036322">
    <property type="entry name" value="WD40_repeat_dom_sf"/>
</dbReference>
<protein>
    <submittedName>
        <fullName evidence="2">Uncharacterized protein</fullName>
    </submittedName>
</protein>
<gene>
    <name evidence="2" type="ORF">EDEG_01091</name>
</gene>
<evidence type="ECO:0000313" key="3">
    <source>
        <dbReference type="Proteomes" id="UP000003163"/>
    </source>
</evidence>
<accession>J9DQ77</accession>
<sequence length="285" mass="32157">MLHFNHQLEVSTHDIKCIDINDDLIGVGTRSNQIFIYNQCSLEELHVITLNSYVNSIKFGKLKKGNYCGANDNISENATNSSINNQNGNISNDNDMSKAPNKNSSTILIAQSRENNTMNNEYFTILVAGTQRGDVFLLSSENNFAEAVLIYSHTQNVCSIDILENFVLSCSWDGTLKIVNLKKMLEIFSYETSDKSAVWCGKFYNKSQNMNNKKNDSISNLCLNFVIGCANKKIILFENFNVCNEINCHLSAVRGLIVLDLPFIGNNVCKYEKENTEDKKLRKIM</sequence>
<dbReference type="HOGENOM" id="CLU_976677_0_0_1"/>
<feature type="region of interest" description="Disordered" evidence="1">
    <location>
        <begin position="78"/>
        <end position="98"/>
    </location>
</feature>
<dbReference type="AlphaFoldDB" id="J9DQ77"/>
<organism evidence="2 3">
    <name type="scientific">Edhazardia aedis (strain USNM 41457)</name>
    <name type="common">Microsporidian parasite</name>
    <dbReference type="NCBI Taxonomy" id="1003232"/>
    <lineage>
        <taxon>Eukaryota</taxon>
        <taxon>Fungi</taxon>
        <taxon>Fungi incertae sedis</taxon>
        <taxon>Microsporidia</taxon>
        <taxon>Edhazardia</taxon>
    </lineage>
</organism>
<evidence type="ECO:0000313" key="2">
    <source>
        <dbReference type="EMBL" id="EJW04705.1"/>
    </source>
</evidence>
<keyword evidence="3" id="KW-1185">Reference proteome</keyword>
<dbReference type="InterPro" id="IPR001680">
    <property type="entry name" value="WD40_rpt"/>
</dbReference>
<dbReference type="VEuPathDB" id="MicrosporidiaDB:EDEG_01091"/>